<dbReference type="AlphaFoldDB" id="A0A2G9G503"/>
<dbReference type="PANTHER" id="PTHR31307:SF6">
    <property type="entry name" value="OS01G0718900 PROTEIN"/>
    <property type="match status" value="1"/>
</dbReference>
<dbReference type="GO" id="GO:0000976">
    <property type="term" value="F:transcription cis-regulatory region binding"/>
    <property type="evidence" value="ECO:0007669"/>
    <property type="project" value="TreeGrafter"/>
</dbReference>
<feature type="region of interest" description="Disordered" evidence="1">
    <location>
        <begin position="1"/>
        <end position="45"/>
    </location>
</feature>
<dbReference type="GO" id="GO:0005634">
    <property type="term" value="C:nucleus"/>
    <property type="evidence" value="ECO:0007669"/>
    <property type="project" value="TreeGrafter"/>
</dbReference>
<organism evidence="2 3">
    <name type="scientific">Handroanthus impetiginosus</name>
    <dbReference type="NCBI Taxonomy" id="429701"/>
    <lineage>
        <taxon>Eukaryota</taxon>
        <taxon>Viridiplantae</taxon>
        <taxon>Streptophyta</taxon>
        <taxon>Embryophyta</taxon>
        <taxon>Tracheophyta</taxon>
        <taxon>Spermatophyta</taxon>
        <taxon>Magnoliopsida</taxon>
        <taxon>eudicotyledons</taxon>
        <taxon>Gunneridae</taxon>
        <taxon>Pentapetalae</taxon>
        <taxon>asterids</taxon>
        <taxon>lamiids</taxon>
        <taxon>Lamiales</taxon>
        <taxon>Bignoniaceae</taxon>
        <taxon>Crescentiina</taxon>
        <taxon>Tabebuia alliance</taxon>
        <taxon>Handroanthus</taxon>
    </lineage>
</organism>
<dbReference type="Proteomes" id="UP000231279">
    <property type="component" value="Unassembled WGS sequence"/>
</dbReference>
<dbReference type="OrthoDB" id="691673at2759"/>
<name>A0A2G9G503_9LAMI</name>
<comment type="caution">
    <text evidence="2">The sequence shown here is derived from an EMBL/GenBank/DDBJ whole genome shotgun (WGS) entry which is preliminary data.</text>
</comment>
<evidence type="ECO:0000313" key="3">
    <source>
        <dbReference type="Proteomes" id="UP000231279"/>
    </source>
</evidence>
<proteinExistence type="predicted"/>
<dbReference type="PANTHER" id="PTHR31307">
    <property type="entry name" value="TRIHELIX TRANSCRIPTION FACTOR ASIL2"/>
    <property type="match status" value="1"/>
</dbReference>
<dbReference type="InterPro" id="IPR044823">
    <property type="entry name" value="ASIL1/2-like"/>
</dbReference>
<protein>
    <submittedName>
        <fullName evidence="2">Uncharacterized protein</fullName>
    </submittedName>
</protein>
<keyword evidence="3" id="KW-1185">Reference proteome</keyword>
<dbReference type="STRING" id="429701.A0A2G9G503"/>
<evidence type="ECO:0000256" key="1">
    <source>
        <dbReference type="SAM" id="MobiDB-lite"/>
    </source>
</evidence>
<evidence type="ECO:0000313" key="2">
    <source>
        <dbReference type="EMBL" id="PIN00398.1"/>
    </source>
</evidence>
<accession>A0A2G9G503</accession>
<reference evidence="3" key="1">
    <citation type="journal article" date="2018" name="Gigascience">
        <title>Genome assembly of the Pink Ipe (Handroanthus impetiginosus, Bignoniaceae), a highly valued, ecologically keystone Neotropical timber forest tree.</title>
        <authorList>
            <person name="Silva-Junior O.B."/>
            <person name="Grattapaglia D."/>
            <person name="Novaes E."/>
            <person name="Collevatti R.G."/>
        </authorList>
    </citation>
    <scope>NUCLEOTIDE SEQUENCE [LARGE SCALE GENOMIC DNA]</scope>
    <source>
        <strain evidence="3">cv. UFG-1</strain>
    </source>
</reference>
<gene>
    <name evidence="2" type="ORF">CDL12_27098</name>
</gene>
<dbReference type="EMBL" id="NKXS01006995">
    <property type="protein sequence ID" value="PIN00398.1"/>
    <property type="molecule type" value="Genomic_DNA"/>
</dbReference>
<sequence length="126" mass="14506">MNPKVYLNRSNGLDEMRDSPGNSESGGGEDEAEGHPTKKTRTGRVRGNVASFKLLADSIKKFSDIYEKMERSKRQQMVELEKMRMDFHRDLELQKRQILERAQAEIEKIRQGDFDDNDVSAENVSD</sequence>